<feature type="compositionally biased region" description="Low complexity" evidence="1">
    <location>
        <begin position="421"/>
        <end position="444"/>
    </location>
</feature>
<evidence type="ECO:0000313" key="2">
    <source>
        <dbReference type="EMBL" id="KAF8484033.1"/>
    </source>
</evidence>
<accession>A0A9P5N273</accession>
<feature type="region of interest" description="Disordered" evidence="1">
    <location>
        <begin position="104"/>
        <end position="575"/>
    </location>
</feature>
<protein>
    <submittedName>
        <fullName evidence="2">Uncharacterized protein</fullName>
    </submittedName>
</protein>
<dbReference type="AlphaFoldDB" id="A0A9P5N273"/>
<feature type="compositionally biased region" description="Polar residues" evidence="1">
    <location>
        <begin position="9"/>
        <end position="20"/>
    </location>
</feature>
<keyword evidence="3" id="KW-1185">Reference proteome</keyword>
<comment type="caution">
    <text evidence="2">The sequence shown here is derived from an EMBL/GenBank/DDBJ whole genome shotgun (WGS) entry which is preliminary data.</text>
</comment>
<feature type="compositionally biased region" description="Low complexity" evidence="1">
    <location>
        <begin position="353"/>
        <end position="362"/>
    </location>
</feature>
<feature type="compositionally biased region" description="Low complexity" evidence="1">
    <location>
        <begin position="259"/>
        <end position="271"/>
    </location>
</feature>
<feature type="compositionally biased region" description="Low complexity" evidence="1">
    <location>
        <begin position="184"/>
        <end position="195"/>
    </location>
</feature>
<feature type="compositionally biased region" description="Low complexity" evidence="1">
    <location>
        <begin position="480"/>
        <end position="496"/>
    </location>
</feature>
<proteinExistence type="predicted"/>
<feature type="compositionally biased region" description="Low complexity" evidence="1">
    <location>
        <begin position="395"/>
        <end position="405"/>
    </location>
</feature>
<reference evidence="2" key="1">
    <citation type="submission" date="2019-10" db="EMBL/GenBank/DDBJ databases">
        <authorList>
            <consortium name="DOE Joint Genome Institute"/>
            <person name="Kuo A."/>
            <person name="Miyauchi S."/>
            <person name="Kiss E."/>
            <person name="Drula E."/>
            <person name="Kohler A."/>
            <person name="Sanchez-Garcia M."/>
            <person name="Andreopoulos B."/>
            <person name="Barry K.W."/>
            <person name="Bonito G."/>
            <person name="Buee M."/>
            <person name="Carver A."/>
            <person name="Chen C."/>
            <person name="Cichocki N."/>
            <person name="Clum A."/>
            <person name="Culley D."/>
            <person name="Crous P.W."/>
            <person name="Fauchery L."/>
            <person name="Girlanda M."/>
            <person name="Hayes R."/>
            <person name="Keri Z."/>
            <person name="LaButti K."/>
            <person name="Lipzen A."/>
            <person name="Lombard V."/>
            <person name="Magnuson J."/>
            <person name="Maillard F."/>
            <person name="Morin E."/>
            <person name="Murat C."/>
            <person name="Nolan M."/>
            <person name="Ohm R."/>
            <person name="Pangilinan J."/>
            <person name="Pereira M."/>
            <person name="Perotto S."/>
            <person name="Peter M."/>
            <person name="Riley R."/>
            <person name="Sitrit Y."/>
            <person name="Stielow B."/>
            <person name="Szollosi G."/>
            <person name="Zifcakova L."/>
            <person name="Stursova M."/>
            <person name="Spatafora J.W."/>
            <person name="Tedersoo L."/>
            <person name="Vaario L.-M."/>
            <person name="Yamada A."/>
            <person name="Yan M."/>
            <person name="Wang P."/>
            <person name="Xu J."/>
            <person name="Bruns T."/>
            <person name="Baldrian P."/>
            <person name="Vilgalys R."/>
            <person name="Henrissat B."/>
            <person name="Grigoriev I.V."/>
            <person name="Hibbett D."/>
            <person name="Nagy L.G."/>
            <person name="Martin F.M."/>
        </authorList>
    </citation>
    <scope>NUCLEOTIDE SEQUENCE</scope>
    <source>
        <strain evidence="2">Prilba</strain>
    </source>
</reference>
<feature type="region of interest" description="Disordered" evidence="1">
    <location>
        <begin position="39"/>
        <end position="69"/>
    </location>
</feature>
<feature type="compositionally biased region" description="Polar residues" evidence="1">
    <location>
        <begin position="506"/>
        <end position="515"/>
    </location>
</feature>
<feature type="compositionally biased region" description="Polar residues" evidence="1">
    <location>
        <begin position="363"/>
        <end position="372"/>
    </location>
</feature>
<name>A0A9P5N273_9AGAM</name>
<dbReference type="Proteomes" id="UP000759537">
    <property type="component" value="Unassembled WGS sequence"/>
</dbReference>
<sequence length="575" mass="59564">MRDMFNSAPRASSVGNNTGLQEIEEDDYQDDYLAWAYPEAVQTTTRDRTPTGGEAGGNDNPWDGYTVSRLEPPTKINIKGGEKWICSEHGPLCNPGICQTRRALERDRQRQQERDDRLKAKEERMERGRKNAEKKERKGLDSSHEMPPHLAFRGAGGWGAGSGSGTSTSSGSGSEGEGDNPRNSGSPTGSGSRSPAPSPAPSAPPESVVGPDEWREQQGSSLWGEEDEEAPRVSLPTGTAWSGASSNRVGGGSGTTNYKNQSKNTKNNGNNISRGIAGASRQQPTSRSTAAPSGRGDATVPAGAQTSVWGRAPLARPEDPRGAASIHSVSGDAPAGAQSPAPKQLQSVWDTPSAASAVTTTSPIRNSRSTGPDSDVAPAPRSGQQNGRQRERGHSGSTGASSSTASEHRSAGGLAANTTISSPLSSAGPRSPSSASPSLTSPLGIFVPVEGGFPTYADTEWGDPIAMAVKAQPSKRKSKSTSGTPSTASPSAAGADTGDDNLESGRGQQQEATGSNAGTGRARAPRRGGRNARRRGAAAAAPARATQDVAPPREPDVTPPPGGPDEPWCNEDVEW</sequence>
<feature type="compositionally biased region" description="Basic residues" evidence="1">
    <location>
        <begin position="523"/>
        <end position="536"/>
    </location>
</feature>
<gene>
    <name evidence="2" type="ORF">DFH94DRAFT_337772</name>
</gene>
<dbReference type="EMBL" id="WHVB01000004">
    <property type="protein sequence ID" value="KAF8484033.1"/>
    <property type="molecule type" value="Genomic_DNA"/>
</dbReference>
<evidence type="ECO:0000313" key="3">
    <source>
        <dbReference type="Proteomes" id="UP000759537"/>
    </source>
</evidence>
<feature type="compositionally biased region" description="Gly residues" evidence="1">
    <location>
        <begin position="154"/>
        <end position="164"/>
    </location>
</feature>
<feature type="compositionally biased region" description="Polar residues" evidence="1">
    <location>
        <begin position="280"/>
        <end position="291"/>
    </location>
</feature>
<dbReference type="OrthoDB" id="10684620at2759"/>
<feature type="compositionally biased region" description="Basic and acidic residues" evidence="1">
    <location>
        <begin position="104"/>
        <end position="147"/>
    </location>
</feature>
<feature type="compositionally biased region" description="Low complexity" evidence="1">
    <location>
        <begin position="537"/>
        <end position="546"/>
    </location>
</feature>
<feature type="region of interest" description="Disordered" evidence="1">
    <location>
        <begin position="1"/>
        <end position="25"/>
    </location>
</feature>
<feature type="compositionally biased region" description="Polar residues" evidence="1">
    <location>
        <begin position="236"/>
        <end position="248"/>
    </location>
</feature>
<organism evidence="2 3">
    <name type="scientific">Russula ochroleuca</name>
    <dbReference type="NCBI Taxonomy" id="152965"/>
    <lineage>
        <taxon>Eukaryota</taxon>
        <taxon>Fungi</taxon>
        <taxon>Dikarya</taxon>
        <taxon>Basidiomycota</taxon>
        <taxon>Agaricomycotina</taxon>
        <taxon>Agaricomycetes</taxon>
        <taxon>Russulales</taxon>
        <taxon>Russulaceae</taxon>
        <taxon>Russula</taxon>
    </lineage>
</organism>
<reference evidence="2" key="2">
    <citation type="journal article" date="2020" name="Nat. Commun.">
        <title>Large-scale genome sequencing of mycorrhizal fungi provides insights into the early evolution of symbiotic traits.</title>
        <authorList>
            <person name="Miyauchi S."/>
            <person name="Kiss E."/>
            <person name="Kuo A."/>
            <person name="Drula E."/>
            <person name="Kohler A."/>
            <person name="Sanchez-Garcia M."/>
            <person name="Morin E."/>
            <person name="Andreopoulos B."/>
            <person name="Barry K.W."/>
            <person name="Bonito G."/>
            <person name="Buee M."/>
            <person name="Carver A."/>
            <person name="Chen C."/>
            <person name="Cichocki N."/>
            <person name="Clum A."/>
            <person name="Culley D."/>
            <person name="Crous P.W."/>
            <person name="Fauchery L."/>
            <person name="Girlanda M."/>
            <person name="Hayes R.D."/>
            <person name="Keri Z."/>
            <person name="LaButti K."/>
            <person name="Lipzen A."/>
            <person name="Lombard V."/>
            <person name="Magnuson J."/>
            <person name="Maillard F."/>
            <person name="Murat C."/>
            <person name="Nolan M."/>
            <person name="Ohm R.A."/>
            <person name="Pangilinan J."/>
            <person name="Pereira M.F."/>
            <person name="Perotto S."/>
            <person name="Peter M."/>
            <person name="Pfister S."/>
            <person name="Riley R."/>
            <person name="Sitrit Y."/>
            <person name="Stielow J.B."/>
            <person name="Szollosi G."/>
            <person name="Zifcakova L."/>
            <person name="Stursova M."/>
            <person name="Spatafora J.W."/>
            <person name="Tedersoo L."/>
            <person name="Vaario L.M."/>
            <person name="Yamada A."/>
            <person name="Yan M."/>
            <person name="Wang P."/>
            <person name="Xu J."/>
            <person name="Bruns T."/>
            <person name="Baldrian P."/>
            <person name="Vilgalys R."/>
            <person name="Dunand C."/>
            <person name="Henrissat B."/>
            <person name="Grigoriev I.V."/>
            <person name="Hibbett D."/>
            <person name="Nagy L.G."/>
            <person name="Martin F.M."/>
        </authorList>
    </citation>
    <scope>NUCLEOTIDE SEQUENCE</scope>
    <source>
        <strain evidence="2">Prilba</strain>
    </source>
</reference>
<evidence type="ECO:0000256" key="1">
    <source>
        <dbReference type="SAM" id="MobiDB-lite"/>
    </source>
</evidence>